<proteinExistence type="inferred from homology"/>
<dbReference type="HAMAP" id="MF_01488">
    <property type="entry name" value="RecD2"/>
    <property type="match status" value="1"/>
</dbReference>
<dbReference type="NCBIfam" id="TIGR01448">
    <property type="entry name" value="recD_rel"/>
    <property type="match status" value="1"/>
</dbReference>
<dbReference type="InterPro" id="IPR027785">
    <property type="entry name" value="UvrD-like_helicase_C"/>
</dbReference>
<dbReference type="Proteomes" id="UP000008305">
    <property type="component" value="Chromosome"/>
</dbReference>
<evidence type="ECO:0000313" key="8">
    <source>
        <dbReference type="Proteomes" id="UP000008305"/>
    </source>
</evidence>
<keyword evidence="3" id="KW-0238">DNA-binding</keyword>
<gene>
    <name evidence="3" type="primary">recD2</name>
    <name evidence="7" type="ordered locus">G5S_1023</name>
</gene>
<dbReference type="Pfam" id="PF13245">
    <property type="entry name" value="AAA_19"/>
    <property type="match status" value="1"/>
</dbReference>
<dbReference type="Gene3D" id="3.40.50.300">
    <property type="entry name" value="P-loop containing nucleotide triphosphate hydrolases"/>
    <property type="match status" value="2"/>
</dbReference>
<dbReference type="CDD" id="cd18809">
    <property type="entry name" value="SF1_C_RecD"/>
    <property type="match status" value="1"/>
</dbReference>
<dbReference type="InterPro" id="IPR010994">
    <property type="entry name" value="RuvA_2-like"/>
</dbReference>
<dbReference type="GO" id="GO:0017116">
    <property type="term" value="F:single-stranded DNA helicase activity"/>
    <property type="evidence" value="ECO:0007669"/>
    <property type="project" value="TreeGrafter"/>
</dbReference>
<dbReference type="Pfam" id="PF18335">
    <property type="entry name" value="SH3_13"/>
    <property type="match status" value="1"/>
</dbReference>
<dbReference type="KEGG" id="cpm:G5S_1023"/>
<feature type="domain" description="UvrD-like helicase C-terminal" evidence="4">
    <location>
        <begin position="647"/>
        <end position="695"/>
    </location>
</feature>
<dbReference type="PANTHER" id="PTHR43788">
    <property type="entry name" value="DNA2/NAM7 HELICASE FAMILY MEMBER"/>
    <property type="match status" value="1"/>
</dbReference>
<dbReference type="GO" id="GO:0005524">
    <property type="term" value="F:ATP binding"/>
    <property type="evidence" value="ECO:0007669"/>
    <property type="project" value="UniProtKB-UniRule"/>
</dbReference>
<reference evidence="7 8" key="1">
    <citation type="journal article" date="2011" name="J. Bacteriol.">
        <title>Genome sequence of the obligate intracellular animal pathogen Chlamydia pecorum E58.</title>
        <authorList>
            <person name="Mojica S."/>
            <person name="Huot Creasy H."/>
            <person name="Daugherty S."/>
            <person name="Read T.D."/>
            <person name="Kim T."/>
            <person name="Kaltenboeck B."/>
            <person name="Bavoil P."/>
            <person name="Myers G.S."/>
        </authorList>
    </citation>
    <scope>NUCLEOTIDE SEQUENCE [LARGE SCALE GENOMIC DNA]</scope>
    <source>
        <strain evidence="7 8">E58</strain>
    </source>
</reference>
<dbReference type="InterPro" id="IPR006345">
    <property type="entry name" value="RecD2"/>
</dbReference>
<dbReference type="InterPro" id="IPR027417">
    <property type="entry name" value="P-loop_NTPase"/>
</dbReference>
<evidence type="ECO:0000256" key="2">
    <source>
        <dbReference type="ARBA" id="ARBA00022840"/>
    </source>
</evidence>
<dbReference type="Gene3D" id="1.10.10.2220">
    <property type="match status" value="1"/>
</dbReference>
<dbReference type="Gene3D" id="1.10.150.20">
    <property type="entry name" value="5' to 3' exonuclease, C-terminal subdomain"/>
    <property type="match status" value="1"/>
</dbReference>
<evidence type="ECO:0000259" key="4">
    <source>
        <dbReference type="Pfam" id="PF13538"/>
    </source>
</evidence>
<keyword evidence="3" id="KW-0378">Hydrolase</keyword>
<dbReference type="CDD" id="cd17933">
    <property type="entry name" value="DEXSc_RecD-like"/>
    <property type="match status" value="1"/>
</dbReference>
<dbReference type="GO" id="GO:0009338">
    <property type="term" value="C:exodeoxyribonuclease V complex"/>
    <property type="evidence" value="ECO:0007669"/>
    <property type="project" value="TreeGrafter"/>
</dbReference>
<dbReference type="Pfam" id="PF13538">
    <property type="entry name" value="UvrD_C_2"/>
    <property type="match status" value="1"/>
</dbReference>
<evidence type="ECO:0000313" key="7">
    <source>
        <dbReference type="EMBL" id="AEB41940.1"/>
    </source>
</evidence>
<dbReference type="Gene3D" id="2.30.30.940">
    <property type="match status" value="1"/>
</dbReference>
<evidence type="ECO:0000256" key="3">
    <source>
        <dbReference type="HAMAP-Rule" id="MF_01488"/>
    </source>
</evidence>
<comment type="similarity">
    <text evidence="3">Belongs to the RecD family. RecD2 subfamily.</text>
</comment>
<dbReference type="GO" id="GO:0003677">
    <property type="term" value="F:DNA binding"/>
    <property type="evidence" value="ECO:0007669"/>
    <property type="project" value="UniProtKB-UniRule"/>
</dbReference>
<dbReference type="InterPro" id="IPR041451">
    <property type="entry name" value="RecD2_SH13"/>
</dbReference>
<keyword evidence="3" id="KW-0413">Isomerase</keyword>
<dbReference type="GO" id="GO:0006310">
    <property type="term" value="P:DNA recombination"/>
    <property type="evidence" value="ECO:0007669"/>
    <property type="project" value="InterPro"/>
</dbReference>
<dbReference type="Pfam" id="PF14490">
    <property type="entry name" value="HHH_RecD2"/>
    <property type="match status" value="1"/>
</dbReference>
<comment type="function">
    <text evidence="3">DNA-dependent ATPase and ATP-dependent 5'-3' DNA helicase. Has no activity on blunt DNA or DNA with 3'-overhangs, requires at least 10 bases of 5'-ssDNA for helicase activity.</text>
</comment>
<keyword evidence="2 3" id="KW-0067">ATP-binding</keyword>
<feature type="domain" description="ATP-dependent RecD2 DNA helicase-like helix-hairpin-helix" evidence="5">
    <location>
        <begin position="142"/>
        <end position="232"/>
    </location>
</feature>
<dbReference type="EMBL" id="CP002608">
    <property type="protein sequence ID" value="AEB41940.1"/>
    <property type="molecule type" value="Genomic_DNA"/>
</dbReference>
<accession>A0AA34WIF9</accession>
<feature type="binding site" evidence="3">
    <location>
        <begin position="354"/>
        <end position="358"/>
    </location>
    <ligand>
        <name>ATP</name>
        <dbReference type="ChEBI" id="CHEBI:30616"/>
    </ligand>
</feature>
<keyword evidence="8" id="KW-1185">Reference proteome</keyword>
<evidence type="ECO:0000259" key="6">
    <source>
        <dbReference type="Pfam" id="PF18335"/>
    </source>
</evidence>
<evidence type="ECO:0000259" key="5">
    <source>
        <dbReference type="Pfam" id="PF14490"/>
    </source>
</evidence>
<sequence length="741" mass="84728">MEKIYGNIERILVEDPQSGDLTAHVKIPHKEEVVLVRGQLPQVFQQLGTLLHLYGEWCQTPNLGKYFQIEKYDLPKPYETRGVFNYLTSKLIKGIGPKLATKIIETFQTETLNVLDLTPERLIEVPGISKARVESLCQQLHEQRTLRSTLLFLQQYNIAIHYGVRIFKKYQEKSIEKICEDPFLLAREIEGIGFKTADFIAMRLGIPPNSRSRLCAGIQHCLEELQEEGHTCYPIQALAEIVTKLLNQDLPTKLIHHEDILAQISQMQESKSLCVHEIDGILHVWTRYLYLAEHTIAGDLKRILYSSRKIRPIDGDKAIAWVEENLNLNLALKQKEAVKACFSEKLHIITGGPGTGKSTITQAILKIFEQVTYKIILTAPTGKATKRMTEITHKHSVTIHTLLQYDFKTKSFRKNSDNPIDCDLIIVDESGMMDTYLLYHLLKALPDHAILILIGDVHQLPSIGPGHILKDLINSHKISVTELNEIFRQVHNSGIIINAHRVNEGEFPMLYSESGRKDFLFFQKEDPQEALEHILFLTTQFVPKKYHIYPKDIQILAPMKKGILGIHNLNKELKAALNPQKTHFQGKLHSYAIGDKVMQIRNNYNKEVFNGDIGYISELNFKDRRLVVKMEERYVSYSFTELDDLVLAYATSVHKYQGSESPCIIIPIHTSHFMMLYRNLLYTAITRGKQLVILVGTKKAIAIATKNNKVQHRCTGLVKALNILDTPKDIEEYQEDLDTAF</sequence>
<dbReference type="EC" id="5.6.2.3" evidence="3"/>
<keyword evidence="1 3" id="KW-0547">Nucleotide-binding</keyword>
<dbReference type="AlphaFoldDB" id="A0AA34WIF9"/>
<evidence type="ECO:0000256" key="1">
    <source>
        <dbReference type="ARBA" id="ARBA00022741"/>
    </source>
</evidence>
<dbReference type="SUPFAM" id="SSF47781">
    <property type="entry name" value="RuvA domain 2-like"/>
    <property type="match status" value="1"/>
</dbReference>
<protein>
    <recommendedName>
        <fullName evidence="3">ATP-dependent RecD2 DNA helicase</fullName>
        <ecNumber evidence="3">5.6.2.3</ecNumber>
    </recommendedName>
    <alternativeName>
        <fullName evidence="3">DNA 5'-3' helicase subunit RecD2</fullName>
    </alternativeName>
</protein>
<comment type="catalytic activity">
    <reaction evidence="3">
        <text>ATP + H2O = ADP + phosphate + H(+)</text>
        <dbReference type="Rhea" id="RHEA:13065"/>
        <dbReference type="ChEBI" id="CHEBI:15377"/>
        <dbReference type="ChEBI" id="CHEBI:15378"/>
        <dbReference type="ChEBI" id="CHEBI:30616"/>
        <dbReference type="ChEBI" id="CHEBI:43474"/>
        <dbReference type="ChEBI" id="CHEBI:456216"/>
        <dbReference type="EC" id="5.6.2.3"/>
    </reaction>
</comment>
<feature type="domain" description="ATP-dependent RecD2 DNA helicase SH3" evidence="6">
    <location>
        <begin position="569"/>
        <end position="629"/>
    </location>
</feature>
<dbReference type="PANTHER" id="PTHR43788:SF6">
    <property type="entry name" value="DNA HELICASE B"/>
    <property type="match status" value="1"/>
</dbReference>
<dbReference type="InterPro" id="IPR050534">
    <property type="entry name" value="Coronavir_polyprotein_1ab"/>
</dbReference>
<dbReference type="RefSeq" id="WP_013713018.1">
    <property type="nucleotide sequence ID" value="NC_015408.1"/>
</dbReference>
<dbReference type="Pfam" id="PF14520">
    <property type="entry name" value="HHH_5"/>
    <property type="match status" value="1"/>
</dbReference>
<dbReference type="GO" id="GO:0016787">
    <property type="term" value="F:hydrolase activity"/>
    <property type="evidence" value="ECO:0007669"/>
    <property type="project" value="UniProtKB-KW"/>
</dbReference>
<organism evidence="7 8">
    <name type="scientific">Chlamydia pecorum (strain ATCC VR-628 / DSM 29919 / E58)</name>
    <name type="common">Chlamydophila pecorum</name>
    <dbReference type="NCBI Taxonomy" id="331635"/>
    <lineage>
        <taxon>Bacteria</taxon>
        <taxon>Pseudomonadati</taxon>
        <taxon>Chlamydiota</taxon>
        <taxon>Chlamydiia</taxon>
        <taxon>Chlamydiales</taxon>
        <taxon>Chlamydiaceae</taxon>
        <taxon>Chlamydia/Chlamydophila group</taxon>
        <taxon>Chlamydia</taxon>
    </lineage>
</organism>
<dbReference type="GO" id="GO:0043139">
    <property type="term" value="F:5'-3' DNA helicase activity"/>
    <property type="evidence" value="ECO:0007669"/>
    <property type="project" value="UniProtKB-UniRule"/>
</dbReference>
<keyword evidence="3 7" id="KW-0347">Helicase</keyword>
<name>A0AA34WIF9_CHLPE</name>
<dbReference type="InterPro" id="IPR029493">
    <property type="entry name" value="RecD2-like_HHH"/>
</dbReference>
<dbReference type="SUPFAM" id="SSF52540">
    <property type="entry name" value="P-loop containing nucleoside triphosphate hydrolases"/>
    <property type="match status" value="2"/>
</dbReference>